<keyword evidence="4" id="KW-1185">Reference proteome</keyword>
<dbReference type="InterPro" id="IPR043136">
    <property type="entry name" value="B30.2/SPRY_sf"/>
</dbReference>
<dbReference type="InterPro" id="IPR050618">
    <property type="entry name" value="Ubq-SigPath_Reg"/>
</dbReference>
<dbReference type="InterPro" id="IPR044736">
    <property type="entry name" value="Gid1/RanBPM/SPLA_SPRY"/>
</dbReference>
<feature type="region of interest" description="Disordered" evidence="1">
    <location>
        <begin position="1"/>
        <end position="65"/>
    </location>
</feature>
<proteinExistence type="predicted"/>
<dbReference type="OMA" id="PIKCIAY"/>
<dbReference type="EMBL" id="FN649729">
    <property type="protein sequence ID" value="CBN78688.1"/>
    <property type="molecule type" value="Genomic_DNA"/>
</dbReference>
<dbReference type="Proteomes" id="UP000002630">
    <property type="component" value="Linkage Group LG04"/>
</dbReference>
<accession>D8LQC4</accession>
<dbReference type="SUPFAM" id="SSF49899">
    <property type="entry name" value="Concanavalin A-like lectins/glucanases"/>
    <property type="match status" value="1"/>
</dbReference>
<gene>
    <name evidence="3" type="ORF">Esi_0006_0021</name>
</gene>
<protein>
    <recommendedName>
        <fullName evidence="2">B30.2/SPRY domain-containing protein</fullName>
    </recommendedName>
</protein>
<evidence type="ECO:0000259" key="2">
    <source>
        <dbReference type="PROSITE" id="PS50188"/>
    </source>
</evidence>
<dbReference type="InParanoid" id="D8LQC4"/>
<dbReference type="Gene3D" id="2.60.120.920">
    <property type="match status" value="1"/>
</dbReference>
<dbReference type="eggNOG" id="KOG1477">
    <property type="taxonomic scope" value="Eukaryota"/>
</dbReference>
<sequence length="306" mass="33156">MYSSGHHAAMGPPSRRQHQHQRQRQQQPSDTSSADEMDTSPDISPRSGDGLGGAKRWPPAEEHGGAAAGVFENGEYLPSAMDTTQPCYHAVCDRDKLGVRYRGQGHHEQDWGTVRANHPLPRHQRMWYFEATIAAQGENCCITLGLIPASFPVNRQPGTEGGSYGLEGNGKVFSGSGVGQTFGAPFCTGDTVGLGVNFKKMEVFLTHNGRLLGAAFPTIRCALDVHGLYPCVGLHSRGEAVHLNFGRRPYLFDVSASVAGEDYREQAAVAAVPVCPVLLRSLVRDYLLHQNPRRQEEGCTVPAPGL</sequence>
<dbReference type="STRING" id="2880.D8LQC4"/>
<dbReference type="AlphaFoldDB" id="D8LQC4"/>
<evidence type="ECO:0000313" key="3">
    <source>
        <dbReference type="EMBL" id="CBN78688.1"/>
    </source>
</evidence>
<dbReference type="OrthoDB" id="258495at2759"/>
<name>D8LQC4_ECTSI</name>
<dbReference type="InterPro" id="IPR001870">
    <property type="entry name" value="B30.2/SPRY"/>
</dbReference>
<organism evidence="3 4">
    <name type="scientific">Ectocarpus siliculosus</name>
    <name type="common">Brown alga</name>
    <name type="synonym">Conferva siliculosa</name>
    <dbReference type="NCBI Taxonomy" id="2880"/>
    <lineage>
        <taxon>Eukaryota</taxon>
        <taxon>Sar</taxon>
        <taxon>Stramenopiles</taxon>
        <taxon>Ochrophyta</taxon>
        <taxon>PX clade</taxon>
        <taxon>Phaeophyceae</taxon>
        <taxon>Ectocarpales</taxon>
        <taxon>Ectocarpaceae</taxon>
        <taxon>Ectocarpus</taxon>
    </lineage>
</organism>
<dbReference type="PANTHER" id="PTHR12864">
    <property type="entry name" value="RAN BINDING PROTEIN 9-RELATED"/>
    <property type="match status" value="1"/>
</dbReference>
<dbReference type="InterPro" id="IPR013320">
    <property type="entry name" value="ConA-like_dom_sf"/>
</dbReference>
<dbReference type="CDD" id="cd12885">
    <property type="entry name" value="SPRY_RanBP_like"/>
    <property type="match status" value="1"/>
</dbReference>
<evidence type="ECO:0000313" key="4">
    <source>
        <dbReference type="Proteomes" id="UP000002630"/>
    </source>
</evidence>
<dbReference type="InterPro" id="IPR003877">
    <property type="entry name" value="SPRY_dom"/>
</dbReference>
<reference evidence="3 4" key="1">
    <citation type="journal article" date="2010" name="Nature">
        <title>The Ectocarpus genome and the independent evolution of multicellularity in brown algae.</title>
        <authorList>
            <person name="Cock J.M."/>
            <person name="Sterck L."/>
            <person name="Rouze P."/>
            <person name="Scornet D."/>
            <person name="Allen A.E."/>
            <person name="Amoutzias G."/>
            <person name="Anthouard V."/>
            <person name="Artiguenave F."/>
            <person name="Aury J.M."/>
            <person name="Badger J.H."/>
            <person name="Beszteri B."/>
            <person name="Billiau K."/>
            <person name="Bonnet E."/>
            <person name="Bothwell J.H."/>
            <person name="Bowler C."/>
            <person name="Boyen C."/>
            <person name="Brownlee C."/>
            <person name="Carrano C.J."/>
            <person name="Charrier B."/>
            <person name="Cho G.Y."/>
            <person name="Coelho S.M."/>
            <person name="Collen J."/>
            <person name="Corre E."/>
            <person name="Da Silva C."/>
            <person name="Delage L."/>
            <person name="Delaroque N."/>
            <person name="Dittami S.M."/>
            <person name="Doulbeau S."/>
            <person name="Elias M."/>
            <person name="Farnham G."/>
            <person name="Gachon C.M."/>
            <person name="Gschloessl B."/>
            <person name="Heesch S."/>
            <person name="Jabbari K."/>
            <person name="Jubin C."/>
            <person name="Kawai H."/>
            <person name="Kimura K."/>
            <person name="Kloareg B."/>
            <person name="Kupper F.C."/>
            <person name="Lang D."/>
            <person name="Le Bail A."/>
            <person name="Leblanc C."/>
            <person name="Lerouge P."/>
            <person name="Lohr M."/>
            <person name="Lopez P.J."/>
            <person name="Martens C."/>
            <person name="Maumus F."/>
            <person name="Michel G."/>
            <person name="Miranda-Saavedra D."/>
            <person name="Morales J."/>
            <person name="Moreau H."/>
            <person name="Motomura T."/>
            <person name="Nagasato C."/>
            <person name="Napoli C.A."/>
            <person name="Nelson D.R."/>
            <person name="Nyvall-Collen P."/>
            <person name="Peters A.F."/>
            <person name="Pommier C."/>
            <person name="Potin P."/>
            <person name="Poulain J."/>
            <person name="Quesneville H."/>
            <person name="Read B."/>
            <person name="Rensing S.A."/>
            <person name="Ritter A."/>
            <person name="Rousvoal S."/>
            <person name="Samanta M."/>
            <person name="Samson G."/>
            <person name="Schroeder D.C."/>
            <person name="Segurens B."/>
            <person name="Strittmatter M."/>
            <person name="Tonon T."/>
            <person name="Tregear J.W."/>
            <person name="Valentin K."/>
            <person name="von Dassow P."/>
            <person name="Yamagishi T."/>
            <person name="Van de Peer Y."/>
            <person name="Wincker P."/>
        </authorList>
    </citation>
    <scope>NUCLEOTIDE SEQUENCE [LARGE SCALE GENOMIC DNA]</scope>
    <source>
        <strain evidence="4">Ec32 / CCAP1310/4</strain>
    </source>
</reference>
<dbReference type="EMBL" id="FN648818">
    <property type="protein sequence ID" value="CBN78688.1"/>
    <property type="molecule type" value="Genomic_DNA"/>
</dbReference>
<dbReference type="SMART" id="SM00449">
    <property type="entry name" value="SPRY"/>
    <property type="match status" value="1"/>
</dbReference>
<feature type="domain" description="B30.2/SPRY" evidence="2">
    <location>
        <begin position="59"/>
        <end position="250"/>
    </location>
</feature>
<evidence type="ECO:0000256" key="1">
    <source>
        <dbReference type="SAM" id="MobiDB-lite"/>
    </source>
</evidence>
<dbReference type="PROSITE" id="PS50188">
    <property type="entry name" value="B302_SPRY"/>
    <property type="match status" value="1"/>
</dbReference>
<dbReference type="Pfam" id="PF00622">
    <property type="entry name" value="SPRY"/>
    <property type="match status" value="1"/>
</dbReference>